<dbReference type="PANTHER" id="PTHR31579:SF1">
    <property type="entry name" value="OS03G0796600 PROTEIN"/>
    <property type="match status" value="1"/>
</dbReference>
<name>A0A438F6E6_VITVI</name>
<sequence>MGRVLQDDKASTGEDRRIIQTLIWTGEKPHCCTSSKLPIRHDHEAVSITPRLLPMVPQSGRALRYFSRVTQILCGTRVRVQLPPQNQHRATSAPLANCNFRIIHAIVSKLFDPSSANSPVSKNPRLSSENGAELTSAVVSIVWGTENVKQGLEQREPVIISVFIFIAMPFPMKIQPIDIDSHTPRETIRADSGKPVLKSRLKRLFDRQFHGVLKNSSTEKPESQYSKDGGVEFEPSSVCLAKMVQNFIEESNEKQTTVKCGRNRCNCFNGNGNDSSDDEFDGYGGFGEPIVTASSGDASDLLKGLIPCASVAERNLLADTAKIVEKNKIKPKDDLTTIVMDGLSALGYDASICKSRWEKSPSYPAGEYEFIDVIVDGERLLIDIDFRSEFEIARSTGVYKAILQSLPYIFVGKPDRLQQIVSIVSEAAKQSLKKKGMHFPPWRKSEYMRAKWLSPYTRTTPNGILKESENKNEQDSATTESECGEFELIFGEESTPPERDHECTASSPAKFSGEGEKIILVVSPWQPPAIKPKSCERGAKVVTGLASLLKEKP</sequence>
<dbReference type="Pfam" id="PF04720">
    <property type="entry name" value="PDDEXK_6"/>
    <property type="match status" value="1"/>
</dbReference>
<organism evidence="2 3">
    <name type="scientific">Vitis vinifera</name>
    <name type="common">Grape</name>
    <dbReference type="NCBI Taxonomy" id="29760"/>
    <lineage>
        <taxon>Eukaryota</taxon>
        <taxon>Viridiplantae</taxon>
        <taxon>Streptophyta</taxon>
        <taxon>Embryophyta</taxon>
        <taxon>Tracheophyta</taxon>
        <taxon>Spermatophyta</taxon>
        <taxon>Magnoliopsida</taxon>
        <taxon>eudicotyledons</taxon>
        <taxon>Gunneridae</taxon>
        <taxon>Pentapetalae</taxon>
        <taxon>rosids</taxon>
        <taxon>Vitales</taxon>
        <taxon>Vitaceae</taxon>
        <taxon>Viteae</taxon>
        <taxon>Vitis</taxon>
    </lineage>
</organism>
<feature type="region of interest" description="Disordered" evidence="1">
    <location>
        <begin position="462"/>
        <end position="482"/>
    </location>
</feature>
<proteinExistence type="predicted"/>
<dbReference type="Proteomes" id="UP000288805">
    <property type="component" value="Unassembled WGS sequence"/>
</dbReference>
<dbReference type="AlphaFoldDB" id="A0A438F6E6"/>
<reference evidence="2 3" key="1">
    <citation type="journal article" date="2018" name="PLoS Genet.">
        <title>Population sequencing reveals clonal diversity and ancestral inbreeding in the grapevine cultivar Chardonnay.</title>
        <authorList>
            <person name="Roach M.J."/>
            <person name="Johnson D.L."/>
            <person name="Bohlmann J."/>
            <person name="van Vuuren H.J."/>
            <person name="Jones S.J."/>
            <person name="Pretorius I.S."/>
            <person name="Schmidt S.A."/>
            <person name="Borneman A.R."/>
        </authorList>
    </citation>
    <scope>NUCLEOTIDE SEQUENCE [LARGE SCALE GENOMIC DNA]</scope>
    <source>
        <strain evidence="3">cv. Chardonnay</strain>
        <tissue evidence="2">Leaf</tissue>
    </source>
</reference>
<evidence type="ECO:0008006" key="4">
    <source>
        <dbReference type="Google" id="ProtNLM"/>
    </source>
</evidence>
<evidence type="ECO:0000313" key="2">
    <source>
        <dbReference type="EMBL" id="RVW55588.1"/>
    </source>
</evidence>
<accession>A0A438F6E6</accession>
<evidence type="ECO:0000313" key="3">
    <source>
        <dbReference type="Proteomes" id="UP000288805"/>
    </source>
</evidence>
<gene>
    <name evidence="2" type="ORF">CK203_102817</name>
</gene>
<dbReference type="InterPro" id="IPR006502">
    <property type="entry name" value="PDDEXK-like"/>
</dbReference>
<protein>
    <recommendedName>
        <fullName evidence="4">DUF506 domain-containing protein</fullName>
    </recommendedName>
</protein>
<dbReference type="EMBL" id="QGNW01001112">
    <property type="protein sequence ID" value="RVW55588.1"/>
    <property type="molecule type" value="Genomic_DNA"/>
</dbReference>
<evidence type="ECO:0000256" key="1">
    <source>
        <dbReference type="SAM" id="MobiDB-lite"/>
    </source>
</evidence>
<comment type="caution">
    <text evidence="2">The sequence shown here is derived from an EMBL/GenBank/DDBJ whole genome shotgun (WGS) entry which is preliminary data.</text>
</comment>
<dbReference type="PANTHER" id="PTHR31579">
    <property type="entry name" value="OS03G0796600 PROTEIN"/>
    <property type="match status" value="1"/>
</dbReference>
<dbReference type="NCBIfam" id="TIGR01615">
    <property type="entry name" value="A_thal_3542"/>
    <property type="match status" value="1"/>
</dbReference>